<proteinExistence type="predicted"/>
<accession>A0AAV9I6W4</accession>
<reference evidence="1 2" key="1">
    <citation type="submission" date="2022-07" db="EMBL/GenBank/DDBJ databases">
        <title>Genome-wide signatures of adaptation to extreme environments.</title>
        <authorList>
            <person name="Cho C.H."/>
            <person name="Yoon H.S."/>
        </authorList>
    </citation>
    <scope>NUCLEOTIDE SEQUENCE [LARGE SCALE GENOMIC DNA]</scope>
    <source>
        <strain evidence="1 2">108.79 E11</strain>
    </source>
</reference>
<comment type="caution">
    <text evidence="1">The sequence shown here is derived from an EMBL/GenBank/DDBJ whole genome shotgun (WGS) entry which is preliminary data.</text>
</comment>
<gene>
    <name evidence="1" type="ORF">GAYE_PCTG44G1045</name>
</gene>
<evidence type="ECO:0000313" key="2">
    <source>
        <dbReference type="Proteomes" id="UP001300502"/>
    </source>
</evidence>
<evidence type="ECO:0000313" key="1">
    <source>
        <dbReference type="EMBL" id="KAK4523154.1"/>
    </source>
</evidence>
<sequence>MGLSLLLDTEEYVKVILRRHCCSIYSSIVKLTSTGNRSPGLMFVNNVVLVDPSFVEASMHKLNESLAQFEMEGGSGSCKAKTYLWSKNIVICVLI</sequence>
<organism evidence="1 2">
    <name type="scientific">Galdieria yellowstonensis</name>
    <dbReference type="NCBI Taxonomy" id="3028027"/>
    <lineage>
        <taxon>Eukaryota</taxon>
        <taxon>Rhodophyta</taxon>
        <taxon>Bangiophyceae</taxon>
        <taxon>Galdieriales</taxon>
        <taxon>Galdieriaceae</taxon>
        <taxon>Galdieria</taxon>
    </lineage>
</organism>
<name>A0AAV9I6W4_9RHOD</name>
<protein>
    <submittedName>
        <fullName evidence="1">Uncharacterized protein</fullName>
    </submittedName>
</protein>
<dbReference type="EMBL" id="JANCYU010000012">
    <property type="protein sequence ID" value="KAK4523154.1"/>
    <property type="molecule type" value="Genomic_DNA"/>
</dbReference>
<keyword evidence="2" id="KW-1185">Reference proteome</keyword>
<dbReference type="AlphaFoldDB" id="A0AAV9I6W4"/>
<dbReference type="Proteomes" id="UP001300502">
    <property type="component" value="Unassembled WGS sequence"/>
</dbReference>